<dbReference type="HAMAP" id="MF_00296">
    <property type="entry name" value="MetX_acyltransf"/>
    <property type="match status" value="1"/>
</dbReference>
<dbReference type="Gene3D" id="1.10.1740.110">
    <property type="match status" value="1"/>
</dbReference>
<name>A0A198UJ15_MORCA</name>
<evidence type="ECO:0000256" key="1">
    <source>
        <dbReference type="ARBA" id="ARBA00011738"/>
    </source>
</evidence>
<dbReference type="NCBIfam" id="NF001209">
    <property type="entry name" value="PRK00175.1"/>
    <property type="match status" value="1"/>
</dbReference>
<comment type="subunit">
    <text evidence="1 7">Homodimer.</text>
</comment>
<dbReference type="PIRSF" id="PIRSF000443">
    <property type="entry name" value="Homoser_Ac_trans"/>
    <property type="match status" value="1"/>
</dbReference>
<dbReference type="GO" id="GO:0005737">
    <property type="term" value="C:cytoplasm"/>
    <property type="evidence" value="ECO:0007669"/>
    <property type="project" value="UniProtKB-SubCell"/>
</dbReference>
<comment type="subcellular location">
    <subcellularLocation>
        <location evidence="7">Cytoplasm</location>
    </subcellularLocation>
</comment>
<dbReference type="OrthoDB" id="9800754at2"/>
<dbReference type="InterPro" id="IPR000073">
    <property type="entry name" value="AB_hydrolase_1"/>
</dbReference>
<dbReference type="GO" id="GO:0004414">
    <property type="term" value="F:homoserine O-acetyltransferase activity"/>
    <property type="evidence" value="ECO:0007669"/>
    <property type="project" value="TreeGrafter"/>
</dbReference>
<feature type="binding site" evidence="7">
    <location>
        <position position="369"/>
    </location>
    <ligand>
        <name>substrate</name>
    </ligand>
</feature>
<keyword evidence="11" id="KW-1185">Reference proteome</keyword>
<dbReference type="InterPro" id="IPR008220">
    <property type="entry name" value="HAT_MetX-like"/>
</dbReference>
<comment type="function">
    <text evidence="7">Transfers a succinyl group from succinyl-CoA to L-homoserine, forming succinyl-L-homoserine.</text>
</comment>
<dbReference type="Proteomes" id="UP000078228">
    <property type="component" value="Unassembled WGS sequence"/>
</dbReference>
<protein>
    <recommendedName>
        <fullName evidence="7">Homoserine O-succinyltransferase</fullName>
        <shortName evidence="7">HST</shortName>
        <ecNumber evidence="7">2.3.1.46</ecNumber>
    </recommendedName>
    <alternativeName>
        <fullName evidence="7">Homoserine transsuccinylase</fullName>
        <shortName evidence="7">HTS</shortName>
    </alternativeName>
</protein>
<evidence type="ECO:0000256" key="8">
    <source>
        <dbReference type="PIRSR" id="PIRSR000443-1"/>
    </source>
</evidence>
<gene>
    <name evidence="7" type="primary">metXS</name>
    <name evidence="10" type="ORF">AO384_1064</name>
</gene>
<feature type="active site" evidence="7 8">
    <location>
        <position position="368"/>
    </location>
</feature>
<evidence type="ECO:0000259" key="9">
    <source>
        <dbReference type="Pfam" id="PF00561"/>
    </source>
</evidence>
<reference evidence="10 11" key="1">
    <citation type="journal article" date="2016" name="Genome Biol. Evol.">
        <title>Comparative Genomic Analyses of the Moraxella catarrhalis Serosensitive and Seroresistant Lineages Demonstrate Their Independent Evolution.</title>
        <authorList>
            <person name="Earl J.P."/>
            <person name="de Vries S.P."/>
            <person name="Ahmed A."/>
            <person name="Powell E."/>
            <person name="Schultz M.P."/>
            <person name="Hermans P.W."/>
            <person name="Hill D.J."/>
            <person name="Zhou Z."/>
            <person name="Constantinidou C.I."/>
            <person name="Hu F.Z."/>
            <person name="Bootsma H.J."/>
            <person name="Ehrlich G.D."/>
        </authorList>
    </citation>
    <scope>NUCLEOTIDE SEQUENCE [LARGE SCALE GENOMIC DNA]</scope>
    <source>
        <strain evidence="10 11">Z7542</strain>
    </source>
</reference>
<keyword evidence="3 7" id="KW-0028">Amino-acid biosynthesis</keyword>
<organism evidence="10 11">
    <name type="scientific">Moraxella catarrhalis</name>
    <name type="common">Branhamella catarrhalis</name>
    <dbReference type="NCBI Taxonomy" id="480"/>
    <lineage>
        <taxon>Bacteria</taxon>
        <taxon>Pseudomonadati</taxon>
        <taxon>Pseudomonadota</taxon>
        <taxon>Gammaproteobacteria</taxon>
        <taxon>Moraxellales</taxon>
        <taxon>Moraxellaceae</taxon>
        <taxon>Moraxella</taxon>
    </lineage>
</organism>
<evidence type="ECO:0000256" key="7">
    <source>
        <dbReference type="HAMAP-Rule" id="MF_00296"/>
    </source>
</evidence>
<dbReference type="RefSeq" id="WP_064611379.1">
    <property type="nucleotide sequence ID" value="NZ_LXHB01000093.1"/>
</dbReference>
<dbReference type="GO" id="GO:0008899">
    <property type="term" value="F:homoserine O-succinyltransferase activity"/>
    <property type="evidence" value="ECO:0007669"/>
    <property type="project" value="UniProtKB-UniRule"/>
</dbReference>
<dbReference type="PATRIC" id="fig|480.237.peg.1888"/>
<evidence type="ECO:0000313" key="10">
    <source>
        <dbReference type="EMBL" id="OAU96376.1"/>
    </source>
</evidence>
<dbReference type="SUPFAM" id="SSF53474">
    <property type="entry name" value="alpha/beta-Hydrolases"/>
    <property type="match status" value="1"/>
</dbReference>
<dbReference type="Gene3D" id="3.40.50.1820">
    <property type="entry name" value="alpha/beta hydrolase"/>
    <property type="match status" value="1"/>
</dbReference>
<feature type="active site" evidence="7 8">
    <location>
        <position position="335"/>
    </location>
</feature>
<evidence type="ECO:0000313" key="11">
    <source>
        <dbReference type="Proteomes" id="UP000078228"/>
    </source>
</evidence>
<dbReference type="EC" id="2.3.1.46" evidence="7"/>
<evidence type="ECO:0000256" key="5">
    <source>
        <dbReference type="ARBA" id="ARBA00023167"/>
    </source>
</evidence>
<comment type="pathway">
    <text evidence="7">Amino-acid biosynthesis; L-methionine biosynthesis via de novo pathway; O-succinyl-L-homoserine from L-homoserine: step 1/1.</text>
</comment>
<comment type="similarity">
    <text evidence="7">Belongs to the AB hydrolase superfamily. MetX family.</text>
</comment>
<comment type="caution">
    <text evidence="10">The sequence shown here is derived from an EMBL/GenBank/DDBJ whole genome shotgun (WGS) entry which is preliminary data.</text>
</comment>
<dbReference type="FunFam" id="1.10.1740.110:FF:000001">
    <property type="entry name" value="Homoserine O-acetyltransferase"/>
    <property type="match status" value="1"/>
</dbReference>
<keyword evidence="6 7" id="KW-0012">Acyltransferase</keyword>
<feature type="site" description="Important for acyl-CoA specificity" evidence="7">
    <location>
        <position position="337"/>
    </location>
</feature>
<comment type="caution">
    <text evidence="7">Lacks conserved residue(s) required for the propagation of feature annotation.</text>
</comment>
<dbReference type="AlphaFoldDB" id="A0A198UJ15"/>
<evidence type="ECO:0000256" key="6">
    <source>
        <dbReference type="ARBA" id="ARBA00023315"/>
    </source>
</evidence>
<dbReference type="GO" id="GO:0009086">
    <property type="term" value="P:methionine biosynthetic process"/>
    <property type="evidence" value="ECO:0007669"/>
    <property type="project" value="UniProtKB-UniRule"/>
</dbReference>
<comment type="catalytic activity">
    <reaction evidence="7">
        <text>L-homoserine + succinyl-CoA = O-succinyl-L-homoserine + CoA</text>
        <dbReference type="Rhea" id="RHEA:22008"/>
        <dbReference type="ChEBI" id="CHEBI:57287"/>
        <dbReference type="ChEBI" id="CHEBI:57292"/>
        <dbReference type="ChEBI" id="CHEBI:57476"/>
        <dbReference type="ChEBI" id="CHEBI:57661"/>
        <dbReference type="EC" id="2.3.1.46"/>
    </reaction>
</comment>
<dbReference type="PANTHER" id="PTHR32268:SF11">
    <property type="entry name" value="HOMOSERINE O-ACETYLTRANSFERASE"/>
    <property type="match status" value="1"/>
</dbReference>
<evidence type="ECO:0000256" key="2">
    <source>
        <dbReference type="ARBA" id="ARBA00022490"/>
    </source>
</evidence>
<dbReference type="PANTHER" id="PTHR32268">
    <property type="entry name" value="HOMOSERINE O-ACETYLTRANSFERASE"/>
    <property type="match status" value="1"/>
</dbReference>
<keyword evidence="2 7" id="KW-0963">Cytoplasm</keyword>
<dbReference type="NCBIfam" id="TIGR01392">
    <property type="entry name" value="homoserO_Ac_trn"/>
    <property type="match status" value="1"/>
</dbReference>
<evidence type="ECO:0000256" key="3">
    <source>
        <dbReference type="ARBA" id="ARBA00022605"/>
    </source>
</evidence>
<dbReference type="UniPathway" id="UPA00051">
    <property type="reaction ID" value="UER00075"/>
</dbReference>
<proteinExistence type="inferred from homology"/>
<evidence type="ECO:0000256" key="4">
    <source>
        <dbReference type="ARBA" id="ARBA00022679"/>
    </source>
</evidence>
<dbReference type="eggNOG" id="COG2021">
    <property type="taxonomic scope" value="Bacteria"/>
</dbReference>
<keyword evidence="5 7" id="KW-0486">Methionine biosynthesis</keyword>
<dbReference type="Pfam" id="PF00561">
    <property type="entry name" value="Abhydrolase_1"/>
    <property type="match status" value="1"/>
</dbReference>
<sequence length="411" mass="45763">MHQNDQIAPHLDPSSVGIVEPQTLFFDEPLTLECQRVLPAFELVIETYGTLNADKSNAILICHALSGSHHAAGYHAADDTKPGWWDNLIGNGKAIDTSKFFVVCLNNIGSCHGSTGPTTINPQTGKIYGADFPLITIKDWVKTQVMLSDRLGIQKWHAVVGGSMGGMQALQWSVDYPDRLSRAVIIASTPKLSAQNIAFNEVARQSILSDPDFHDGWYLEHGTYPRRGLILARMVGHITYITEDAMKAKFGRDLKSGKFMYGYDVEFQVESYLRYQGERFSQNFDANTYLLMTKALDYFDPTRGYAPDGLSDEDALKLTLARTQCQFLVVSFTTDWRFSPERSIELVDALIANQKPVSFVNVDAPHGHDSFLFDIPRYSDALKGFLSAPVIEANPVSEPMTPTQISKLARQ</sequence>
<accession>A0A198UJ15</accession>
<feature type="active site" description="Nucleophile" evidence="7 8">
    <location>
        <position position="163"/>
    </location>
</feature>
<keyword evidence="4 7" id="KW-0808">Transferase</keyword>
<feature type="domain" description="AB hydrolase-1" evidence="9">
    <location>
        <begin position="57"/>
        <end position="373"/>
    </location>
</feature>
<dbReference type="GO" id="GO:0009092">
    <property type="term" value="P:homoserine metabolic process"/>
    <property type="evidence" value="ECO:0007669"/>
    <property type="project" value="TreeGrafter"/>
</dbReference>
<dbReference type="EMBL" id="LXHC01000019">
    <property type="protein sequence ID" value="OAU96376.1"/>
    <property type="molecule type" value="Genomic_DNA"/>
</dbReference>
<feature type="binding site" evidence="7">
    <location>
        <position position="233"/>
    </location>
    <ligand>
        <name>substrate</name>
    </ligand>
</feature>
<dbReference type="InterPro" id="IPR029058">
    <property type="entry name" value="AB_hydrolase_fold"/>
</dbReference>